<gene>
    <name evidence="2" type="ORF">SAMN04488026_10846</name>
</gene>
<keyword evidence="1" id="KW-1133">Transmembrane helix</keyword>
<reference evidence="2 3" key="1">
    <citation type="submission" date="2016-10" db="EMBL/GenBank/DDBJ databases">
        <authorList>
            <person name="de Groot N.N."/>
        </authorList>
    </citation>
    <scope>NUCLEOTIDE SEQUENCE [LARGE SCALE GENOMIC DNA]</scope>
    <source>
        <strain evidence="2 3">DSM 25294</strain>
    </source>
</reference>
<keyword evidence="1" id="KW-0812">Transmembrane</keyword>
<proteinExistence type="predicted"/>
<dbReference type="AlphaFoldDB" id="A0A1G9JVR1"/>
<dbReference type="RefSeq" id="WP_093163471.1">
    <property type="nucleotide sequence ID" value="NZ_FNEK01000084.1"/>
</dbReference>
<accession>A0A1G9JVR1</accession>
<dbReference type="EMBL" id="FNEK01000084">
    <property type="protein sequence ID" value="SDL41244.1"/>
    <property type="molecule type" value="Genomic_DNA"/>
</dbReference>
<name>A0A1G9JVR1_9RHOB</name>
<protein>
    <submittedName>
        <fullName evidence="2">Uncharacterized protein</fullName>
    </submittedName>
</protein>
<keyword evidence="1" id="KW-0472">Membrane</keyword>
<feature type="transmembrane region" description="Helical" evidence="1">
    <location>
        <begin position="6"/>
        <end position="22"/>
    </location>
</feature>
<keyword evidence="3" id="KW-1185">Reference proteome</keyword>
<dbReference type="Proteomes" id="UP000199382">
    <property type="component" value="Unassembled WGS sequence"/>
</dbReference>
<evidence type="ECO:0000313" key="2">
    <source>
        <dbReference type="EMBL" id="SDL41244.1"/>
    </source>
</evidence>
<sequence length="87" mass="9907">MNEYFPIFGMLVIFVLVFYPDVPSWIRHLSSLSCTVTRSLLELLRFSTEKLSDVVYVVRMVTSARPKDEIAITGNWGAGLSEAYSDR</sequence>
<organism evidence="2 3">
    <name type="scientific">Aliiruegeria lutimaris</name>
    <dbReference type="NCBI Taxonomy" id="571298"/>
    <lineage>
        <taxon>Bacteria</taxon>
        <taxon>Pseudomonadati</taxon>
        <taxon>Pseudomonadota</taxon>
        <taxon>Alphaproteobacteria</taxon>
        <taxon>Rhodobacterales</taxon>
        <taxon>Roseobacteraceae</taxon>
        <taxon>Aliiruegeria</taxon>
    </lineage>
</organism>
<evidence type="ECO:0000313" key="3">
    <source>
        <dbReference type="Proteomes" id="UP000199382"/>
    </source>
</evidence>
<dbReference type="STRING" id="571298.SAMN04488026_10846"/>
<evidence type="ECO:0000256" key="1">
    <source>
        <dbReference type="SAM" id="Phobius"/>
    </source>
</evidence>